<comment type="similarity">
    <text evidence="5">Belongs to the WD repeat EBI family.</text>
</comment>
<reference evidence="7 8" key="1">
    <citation type="submission" date="2019-05" db="EMBL/GenBank/DDBJ databases">
        <title>Another draft genome of Portunus trituberculatus and its Hox gene families provides insights of decapod evolution.</title>
        <authorList>
            <person name="Jeong J.-H."/>
            <person name="Song I."/>
            <person name="Kim S."/>
            <person name="Choi T."/>
            <person name="Kim D."/>
            <person name="Ryu S."/>
            <person name="Kim W."/>
        </authorList>
    </citation>
    <scope>NUCLEOTIDE SEQUENCE [LARGE SCALE GENOMIC DNA]</scope>
    <source>
        <tissue evidence="7">Muscle</tissue>
    </source>
</reference>
<dbReference type="PANTHER" id="PTHR22846">
    <property type="entry name" value="WD40 REPEAT PROTEIN"/>
    <property type="match status" value="1"/>
</dbReference>
<dbReference type="GO" id="GO:0003714">
    <property type="term" value="F:transcription corepressor activity"/>
    <property type="evidence" value="ECO:0007669"/>
    <property type="project" value="InterPro"/>
</dbReference>
<dbReference type="SUPFAM" id="SSF50978">
    <property type="entry name" value="WD40 repeat-like"/>
    <property type="match status" value="1"/>
</dbReference>
<dbReference type="EMBL" id="VSRR010000589">
    <property type="protein sequence ID" value="MPC17435.1"/>
    <property type="molecule type" value="Genomic_DNA"/>
</dbReference>
<accession>A0A5B7D890</accession>
<dbReference type="InterPro" id="IPR036322">
    <property type="entry name" value="WD40_repeat_dom_sf"/>
</dbReference>
<comment type="subcellular location">
    <subcellularLocation>
        <location evidence="1">Nucleus</location>
    </subcellularLocation>
</comment>
<keyword evidence="2 6" id="KW-0853">WD repeat</keyword>
<feature type="repeat" description="WD" evidence="6">
    <location>
        <begin position="95"/>
        <end position="136"/>
    </location>
</feature>
<evidence type="ECO:0000256" key="5">
    <source>
        <dbReference type="ARBA" id="ARBA00025741"/>
    </source>
</evidence>
<evidence type="ECO:0000256" key="4">
    <source>
        <dbReference type="ARBA" id="ARBA00023242"/>
    </source>
</evidence>
<name>A0A5B7D890_PORTR</name>
<dbReference type="PANTHER" id="PTHR22846:SF2">
    <property type="entry name" value="F-BOX-LIKE_WD REPEAT-CONTAINING PROTEIN EBI"/>
    <property type="match status" value="1"/>
</dbReference>
<evidence type="ECO:0000256" key="6">
    <source>
        <dbReference type="PROSITE-ProRule" id="PRU00221"/>
    </source>
</evidence>
<dbReference type="GO" id="GO:0006357">
    <property type="term" value="P:regulation of transcription by RNA polymerase II"/>
    <property type="evidence" value="ECO:0007669"/>
    <property type="project" value="TreeGrafter"/>
</dbReference>
<protein>
    <submittedName>
        <fullName evidence="7">F-box-like/WD repeat-containing protein TBL1XR1</fullName>
    </submittedName>
</protein>
<dbReference type="OrthoDB" id="1367865at2759"/>
<keyword evidence="8" id="KW-1185">Reference proteome</keyword>
<proteinExistence type="inferred from homology"/>
<evidence type="ECO:0000256" key="3">
    <source>
        <dbReference type="ARBA" id="ARBA00022737"/>
    </source>
</evidence>
<dbReference type="AlphaFoldDB" id="A0A5B7D890"/>
<dbReference type="Proteomes" id="UP000324222">
    <property type="component" value="Unassembled WGS sequence"/>
</dbReference>
<keyword evidence="4" id="KW-0539">Nucleus</keyword>
<keyword evidence="3" id="KW-0677">Repeat</keyword>
<dbReference type="Pfam" id="PF00400">
    <property type="entry name" value="WD40"/>
    <property type="match status" value="3"/>
</dbReference>
<organism evidence="7 8">
    <name type="scientific">Portunus trituberculatus</name>
    <name type="common">Swimming crab</name>
    <name type="synonym">Neptunus trituberculatus</name>
    <dbReference type="NCBI Taxonomy" id="210409"/>
    <lineage>
        <taxon>Eukaryota</taxon>
        <taxon>Metazoa</taxon>
        <taxon>Ecdysozoa</taxon>
        <taxon>Arthropoda</taxon>
        <taxon>Crustacea</taxon>
        <taxon>Multicrustacea</taxon>
        <taxon>Malacostraca</taxon>
        <taxon>Eumalacostraca</taxon>
        <taxon>Eucarida</taxon>
        <taxon>Decapoda</taxon>
        <taxon>Pleocyemata</taxon>
        <taxon>Brachyura</taxon>
        <taxon>Eubrachyura</taxon>
        <taxon>Portunoidea</taxon>
        <taxon>Portunidae</taxon>
        <taxon>Portuninae</taxon>
        <taxon>Portunus</taxon>
    </lineage>
</organism>
<dbReference type="PROSITE" id="PS50294">
    <property type="entry name" value="WD_REPEATS_REGION"/>
    <property type="match status" value="1"/>
</dbReference>
<dbReference type="GO" id="GO:0000118">
    <property type="term" value="C:histone deacetylase complex"/>
    <property type="evidence" value="ECO:0007669"/>
    <property type="project" value="TreeGrafter"/>
</dbReference>
<evidence type="ECO:0000313" key="7">
    <source>
        <dbReference type="EMBL" id="MPC17435.1"/>
    </source>
</evidence>
<dbReference type="PROSITE" id="PS50082">
    <property type="entry name" value="WD_REPEATS_2"/>
    <property type="match status" value="1"/>
</dbReference>
<evidence type="ECO:0000256" key="1">
    <source>
        <dbReference type="ARBA" id="ARBA00004123"/>
    </source>
</evidence>
<dbReference type="InterPro" id="IPR045183">
    <property type="entry name" value="Ebi-like"/>
</dbReference>
<evidence type="ECO:0000313" key="8">
    <source>
        <dbReference type="Proteomes" id="UP000324222"/>
    </source>
</evidence>
<gene>
    <name evidence="7" type="primary">Tbl1xr1</name>
    <name evidence="7" type="ORF">E2C01_010293</name>
</gene>
<dbReference type="InterPro" id="IPR001680">
    <property type="entry name" value="WD40_rpt"/>
</dbReference>
<dbReference type="Gene3D" id="2.130.10.10">
    <property type="entry name" value="YVTN repeat-like/Quinoprotein amine dehydrogenase"/>
    <property type="match status" value="1"/>
</dbReference>
<dbReference type="SMART" id="SM00320">
    <property type="entry name" value="WD40"/>
    <property type="match status" value="3"/>
</dbReference>
<comment type="caution">
    <text evidence="7">The sequence shown here is derived from an EMBL/GenBank/DDBJ whole genome shotgun (WGS) entry which is preliminary data.</text>
</comment>
<evidence type="ECO:0000256" key="2">
    <source>
        <dbReference type="ARBA" id="ARBA00022574"/>
    </source>
</evidence>
<dbReference type="InterPro" id="IPR015943">
    <property type="entry name" value="WD40/YVTN_repeat-like_dom_sf"/>
</dbReference>
<sequence>MSSRHRKVEIQKQNYFKTALFPVPTFNLFRSLLSPHPQTTIIWDASSGHCTQQFAFHSAPALDVDWQTNNSFASCSTDQCIHVCQLGQDKPIKSFQGHTNEVNAIKWDPQGNLLASCSDDMTLKIWSMRQDTCVHDLQAHSKEIYTIKWSPTGPGTNNPNMNLILARGNLAKGNKICQRRTPM</sequence>